<feature type="region of interest" description="Disordered" evidence="1">
    <location>
        <begin position="343"/>
        <end position="370"/>
    </location>
</feature>
<feature type="domain" description="Mce/MlaD" evidence="3">
    <location>
        <begin position="48"/>
        <end position="124"/>
    </location>
</feature>
<reference evidence="4 5" key="1">
    <citation type="journal article" date="2019" name="Emerg. Microbes Infect.">
        <title>Comprehensive subspecies identification of 175 nontuberculous mycobacteria species based on 7547 genomic profiles.</title>
        <authorList>
            <person name="Matsumoto Y."/>
            <person name="Kinjo T."/>
            <person name="Motooka D."/>
            <person name="Nabeya D."/>
            <person name="Jung N."/>
            <person name="Uechi K."/>
            <person name="Horii T."/>
            <person name="Iida T."/>
            <person name="Fujita J."/>
            <person name="Nakamura S."/>
        </authorList>
    </citation>
    <scope>NUCLEOTIDE SEQUENCE [LARGE SCALE GENOMIC DNA]</scope>
    <source>
        <strain evidence="4 5">JCM 30396</strain>
    </source>
</reference>
<dbReference type="Proteomes" id="UP000467148">
    <property type="component" value="Chromosome"/>
</dbReference>
<protein>
    <recommendedName>
        <fullName evidence="3">Mce/MlaD domain-containing protein</fullName>
    </recommendedName>
</protein>
<keyword evidence="2" id="KW-1133">Transmembrane helix</keyword>
<feature type="compositionally biased region" description="Polar residues" evidence="1">
    <location>
        <begin position="354"/>
        <end position="370"/>
    </location>
</feature>
<evidence type="ECO:0000259" key="3">
    <source>
        <dbReference type="Pfam" id="PF02470"/>
    </source>
</evidence>
<keyword evidence="2" id="KW-0472">Membrane</keyword>
<keyword evidence="5" id="KW-1185">Reference proteome</keyword>
<accession>A0A7I7T2B5</accession>
<organism evidence="4 5">
    <name type="scientific">Mycolicibacterium helvum</name>
    <dbReference type="NCBI Taxonomy" id="1534349"/>
    <lineage>
        <taxon>Bacteria</taxon>
        <taxon>Bacillati</taxon>
        <taxon>Actinomycetota</taxon>
        <taxon>Actinomycetes</taxon>
        <taxon>Mycobacteriales</taxon>
        <taxon>Mycobacteriaceae</taxon>
        <taxon>Mycolicibacterium</taxon>
    </lineage>
</organism>
<dbReference type="EMBL" id="AP022596">
    <property type="protein sequence ID" value="BBY62671.1"/>
    <property type="molecule type" value="Genomic_DNA"/>
</dbReference>
<feature type="transmembrane region" description="Helical" evidence="2">
    <location>
        <begin position="12"/>
        <end position="35"/>
    </location>
</feature>
<dbReference type="KEGG" id="mhev:MHEL_09140"/>
<name>A0A7I7T2B5_9MYCO</name>
<proteinExistence type="predicted"/>
<dbReference type="AlphaFoldDB" id="A0A7I7T2B5"/>
<keyword evidence="2" id="KW-0812">Transmembrane</keyword>
<sequence>MLFHKSSEASEARTLTLVGMAVITSVAVASALIVADPFHRRPADLINVTIESPYVGEGVQQGTELMVHGVKVGEVTKVTSMPGRGVRLDADLQRAPIDGLTDAMSIDFRPANYFGVTGINLRPGVGGAPLADGAVIATAPAGNFTLQALLARLGEISHGVLTPKLIDVIDRTTTYVDGLDPLLETMMVVANSLAKVQNVSTATLMANATGISLAFPGFVDAAMKTGDRYLHGGLDGVSEDYWNNTYSPSIQLAATDLFGAAGKLVGSHSEDLAPLTNMIKVLADVAPGVIPSDEIASTAVELRTRLERLFSGPPDRRAVNVRLILDSIPGVAAPIDAMGAAPVSDAPAAAGQQVPASDNSVLPSQESGPR</sequence>
<dbReference type="RefSeq" id="WP_163746446.1">
    <property type="nucleotide sequence ID" value="NZ_AP022596.1"/>
</dbReference>
<evidence type="ECO:0000256" key="1">
    <source>
        <dbReference type="SAM" id="MobiDB-lite"/>
    </source>
</evidence>
<evidence type="ECO:0000313" key="5">
    <source>
        <dbReference type="Proteomes" id="UP000467148"/>
    </source>
</evidence>
<evidence type="ECO:0000256" key="2">
    <source>
        <dbReference type="SAM" id="Phobius"/>
    </source>
</evidence>
<dbReference type="Pfam" id="PF02470">
    <property type="entry name" value="MlaD"/>
    <property type="match status" value="1"/>
</dbReference>
<gene>
    <name evidence="4" type="ORF">MHEL_09140</name>
</gene>
<dbReference type="InterPro" id="IPR003399">
    <property type="entry name" value="Mce/MlaD"/>
</dbReference>
<evidence type="ECO:0000313" key="4">
    <source>
        <dbReference type="EMBL" id="BBY62671.1"/>
    </source>
</evidence>